<sequence length="229" mass="25733">MKISKEECLNHVAKRLGTGLRNKVKECRSKGVIIGGRIDGSLKESPILKLTNFYRKAVKDNVPDVQKMKTAIFASLFHTSSTEKAPKQNKCPTGVTPWCFYQRALANNEKPKSHSSMKTMLSEQVLEKILSGYQRLANNELLGRCVSGKTQNVNESSHSVIWNNCPKETFVSKKQLELTVISAIDKWMKTGTLKRGASRSEIQTIYSADTKMTVDQPGDDDENVQRCRH</sequence>
<dbReference type="Proteomes" id="UP000499080">
    <property type="component" value="Unassembled WGS sequence"/>
</dbReference>
<proteinExistence type="predicted"/>
<name>A0A4Y2NYY3_ARAVE</name>
<dbReference type="AlphaFoldDB" id="A0A4Y2NYY3"/>
<comment type="caution">
    <text evidence="2">The sequence shown here is derived from an EMBL/GenBank/DDBJ whole genome shotgun (WGS) entry which is preliminary data.</text>
</comment>
<protein>
    <recommendedName>
        <fullName evidence="1">Mutator-like transposase domain-containing protein</fullName>
    </recommendedName>
</protein>
<organism evidence="2 3">
    <name type="scientific">Araneus ventricosus</name>
    <name type="common">Orbweaver spider</name>
    <name type="synonym">Epeira ventricosa</name>
    <dbReference type="NCBI Taxonomy" id="182803"/>
    <lineage>
        <taxon>Eukaryota</taxon>
        <taxon>Metazoa</taxon>
        <taxon>Ecdysozoa</taxon>
        <taxon>Arthropoda</taxon>
        <taxon>Chelicerata</taxon>
        <taxon>Arachnida</taxon>
        <taxon>Araneae</taxon>
        <taxon>Araneomorphae</taxon>
        <taxon>Entelegynae</taxon>
        <taxon>Araneoidea</taxon>
        <taxon>Araneidae</taxon>
        <taxon>Araneus</taxon>
    </lineage>
</organism>
<evidence type="ECO:0000313" key="3">
    <source>
        <dbReference type="Proteomes" id="UP000499080"/>
    </source>
</evidence>
<evidence type="ECO:0000313" key="2">
    <source>
        <dbReference type="EMBL" id="GBN44072.1"/>
    </source>
</evidence>
<reference evidence="2 3" key="1">
    <citation type="journal article" date="2019" name="Sci. Rep.">
        <title>Orb-weaving spider Araneus ventricosus genome elucidates the spidroin gene catalogue.</title>
        <authorList>
            <person name="Kono N."/>
            <person name="Nakamura H."/>
            <person name="Ohtoshi R."/>
            <person name="Moran D.A.P."/>
            <person name="Shinohara A."/>
            <person name="Yoshida Y."/>
            <person name="Fujiwara M."/>
            <person name="Mori M."/>
            <person name="Tomita M."/>
            <person name="Arakawa K."/>
        </authorList>
    </citation>
    <scope>NUCLEOTIDE SEQUENCE [LARGE SCALE GENOMIC DNA]</scope>
</reference>
<keyword evidence="3" id="KW-1185">Reference proteome</keyword>
<gene>
    <name evidence="2" type="ORF">AVEN_22481_1</name>
</gene>
<dbReference type="Pfam" id="PF20700">
    <property type="entry name" value="Mutator"/>
    <property type="match status" value="1"/>
</dbReference>
<dbReference type="EMBL" id="BGPR01010068">
    <property type="protein sequence ID" value="GBN44072.1"/>
    <property type="molecule type" value="Genomic_DNA"/>
</dbReference>
<accession>A0A4Y2NYY3</accession>
<evidence type="ECO:0000259" key="1">
    <source>
        <dbReference type="Pfam" id="PF20700"/>
    </source>
</evidence>
<dbReference type="InterPro" id="IPR049012">
    <property type="entry name" value="Mutator_transp_dom"/>
</dbReference>
<feature type="domain" description="Mutator-like transposase" evidence="1">
    <location>
        <begin position="1"/>
        <end position="99"/>
    </location>
</feature>